<dbReference type="GO" id="GO:0005886">
    <property type="term" value="C:plasma membrane"/>
    <property type="evidence" value="ECO:0007669"/>
    <property type="project" value="TreeGrafter"/>
</dbReference>
<feature type="compositionally biased region" description="Acidic residues" evidence="3">
    <location>
        <begin position="230"/>
        <end position="240"/>
    </location>
</feature>
<keyword evidence="6" id="KW-1185">Reference proteome</keyword>
<evidence type="ECO:0000313" key="5">
    <source>
        <dbReference type="EMBL" id="RUP27347.1"/>
    </source>
</evidence>
<evidence type="ECO:0000313" key="6">
    <source>
        <dbReference type="Proteomes" id="UP000268093"/>
    </source>
</evidence>
<reference evidence="5 6" key="1">
    <citation type="journal article" date="2018" name="New Phytol.">
        <title>Phylogenomics of Endogonaceae and evolution of mycorrhizas within Mucoromycota.</title>
        <authorList>
            <person name="Chang Y."/>
            <person name="Desiro A."/>
            <person name="Na H."/>
            <person name="Sandor L."/>
            <person name="Lipzen A."/>
            <person name="Clum A."/>
            <person name="Barry K."/>
            <person name="Grigoriev I.V."/>
            <person name="Martin F.M."/>
            <person name="Stajich J.E."/>
            <person name="Smith M.E."/>
            <person name="Bonito G."/>
            <person name="Spatafora J.W."/>
        </authorList>
    </citation>
    <scope>NUCLEOTIDE SEQUENCE [LARGE SCALE GENOMIC DNA]</scope>
    <source>
        <strain evidence="5 6">GMNB39</strain>
    </source>
</reference>
<evidence type="ECO:0000256" key="4">
    <source>
        <dbReference type="SAM" id="Phobius"/>
    </source>
</evidence>
<feature type="coiled-coil region" evidence="2">
    <location>
        <begin position="189"/>
        <end position="220"/>
    </location>
</feature>
<evidence type="ECO:0000256" key="1">
    <source>
        <dbReference type="ARBA" id="ARBA00022737"/>
    </source>
</evidence>
<keyword evidence="4" id="KW-0472">Membrane</keyword>
<keyword evidence="2" id="KW-0175">Coiled coil</keyword>
<feature type="region of interest" description="Disordered" evidence="3">
    <location>
        <begin position="225"/>
        <end position="247"/>
    </location>
</feature>
<dbReference type="AlphaFoldDB" id="A0A433BMA1"/>
<evidence type="ECO:0008006" key="7">
    <source>
        <dbReference type="Google" id="ProtNLM"/>
    </source>
</evidence>
<dbReference type="InterPro" id="IPR024862">
    <property type="entry name" value="TRPV"/>
</dbReference>
<keyword evidence="4" id="KW-0812">Transmembrane</keyword>
<dbReference type="GO" id="GO:0005216">
    <property type="term" value="F:monoatomic ion channel activity"/>
    <property type="evidence" value="ECO:0007669"/>
    <property type="project" value="InterPro"/>
</dbReference>
<feature type="transmembrane region" description="Helical" evidence="4">
    <location>
        <begin position="91"/>
        <end position="113"/>
    </location>
</feature>
<name>A0A433BMA1_9FUNG</name>
<keyword evidence="4" id="KW-1133">Transmembrane helix</keyword>
<comment type="caution">
    <text evidence="5">The sequence shown here is derived from an EMBL/GenBank/DDBJ whole genome shotgun (WGS) entry which is preliminary data.</text>
</comment>
<dbReference type="PANTHER" id="PTHR10582">
    <property type="entry name" value="TRANSIENT RECEPTOR POTENTIAL ION CHANNEL PROTEIN"/>
    <property type="match status" value="1"/>
</dbReference>
<protein>
    <recommendedName>
        <fullName evidence="7">Ion transport domain-containing protein</fullName>
    </recommendedName>
</protein>
<dbReference type="OrthoDB" id="2329363at2759"/>
<gene>
    <name evidence="5" type="ORF">BC936DRAFT_138742</name>
</gene>
<keyword evidence="1" id="KW-0677">Repeat</keyword>
<evidence type="ECO:0000256" key="2">
    <source>
        <dbReference type="SAM" id="Coils"/>
    </source>
</evidence>
<dbReference type="GO" id="GO:0098703">
    <property type="term" value="P:calcium ion import across plasma membrane"/>
    <property type="evidence" value="ECO:0007669"/>
    <property type="project" value="TreeGrafter"/>
</dbReference>
<organism evidence="5 6">
    <name type="scientific">Jimgerdemannia flammicorona</name>
    <dbReference type="NCBI Taxonomy" id="994334"/>
    <lineage>
        <taxon>Eukaryota</taxon>
        <taxon>Fungi</taxon>
        <taxon>Fungi incertae sedis</taxon>
        <taxon>Mucoromycota</taxon>
        <taxon>Mucoromycotina</taxon>
        <taxon>Endogonomycetes</taxon>
        <taxon>Endogonales</taxon>
        <taxon>Endogonaceae</taxon>
        <taxon>Jimgerdemannia</taxon>
    </lineage>
</organism>
<proteinExistence type="predicted"/>
<sequence length="247" mass="27838">MGLIIFAFAHALFVLLREYLVEDTLPTFEGKVIPEGGGTNNTLTFQQRPEADTDLFKSFGGALKAVYFFLDRETYTIEGFQGNNTLSVFKFIFSLLTGIVLLNILIAMMAEVYGKTMADGERAWLRQIAGLIAEVEVFMMTPSDRANPDLFPSIIYYEGNPDDVEAYEEKLLEKAVTQEELRHETEVLARELMASVRSENERLAKKLEEMEFRIRGVAAEVGDTKREVEAVEGVEEEEAEGPQRSTL</sequence>
<dbReference type="Proteomes" id="UP000268093">
    <property type="component" value="Unassembled WGS sequence"/>
</dbReference>
<dbReference type="EMBL" id="RBNI01013663">
    <property type="protein sequence ID" value="RUP27347.1"/>
    <property type="molecule type" value="Genomic_DNA"/>
</dbReference>
<accession>A0A433BMA1</accession>
<evidence type="ECO:0000256" key="3">
    <source>
        <dbReference type="SAM" id="MobiDB-lite"/>
    </source>
</evidence>
<dbReference type="PANTHER" id="PTHR10582:SF2">
    <property type="entry name" value="INACTIVE"/>
    <property type="match status" value="1"/>
</dbReference>